<reference evidence="2 3" key="1">
    <citation type="journal article" date="2018" name="Proc. R. Soc. B">
        <title>A non-coding region near Follistatin controls head colour polymorphism in the Gouldian finch.</title>
        <authorList>
            <person name="Toomey M.B."/>
            <person name="Marques C.I."/>
            <person name="Andrade P."/>
            <person name="Araujo P.M."/>
            <person name="Sabatino S."/>
            <person name="Gazda M.A."/>
            <person name="Afonso S."/>
            <person name="Lopes R.J."/>
            <person name="Corbo J.C."/>
            <person name="Carneiro M."/>
        </authorList>
    </citation>
    <scope>NUCLEOTIDE SEQUENCE [LARGE SCALE GENOMIC DNA]</scope>
    <source>
        <strain evidence="2">Red01</strain>
        <tissue evidence="2">Muscle</tissue>
    </source>
</reference>
<accession>A0A3L8SA48</accession>
<comment type="caution">
    <text evidence="2">The sequence shown here is derived from an EMBL/GenBank/DDBJ whole genome shotgun (WGS) entry which is preliminary data.</text>
</comment>
<proteinExistence type="predicted"/>
<evidence type="ECO:0000313" key="2">
    <source>
        <dbReference type="EMBL" id="RLV98714.1"/>
    </source>
</evidence>
<evidence type="ECO:0000313" key="3">
    <source>
        <dbReference type="Proteomes" id="UP000276834"/>
    </source>
</evidence>
<dbReference type="AlphaFoldDB" id="A0A3L8SA48"/>
<keyword evidence="3" id="KW-1185">Reference proteome</keyword>
<dbReference type="EMBL" id="QUSF01000037">
    <property type="protein sequence ID" value="RLV98714.1"/>
    <property type="molecule type" value="Genomic_DNA"/>
</dbReference>
<organism evidence="2 3">
    <name type="scientific">Chloebia gouldiae</name>
    <name type="common">Gouldian finch</name>
    <name type="synonym">Erythrura gouldiae</name>
    <dbReference type="NCBI Taxonomy" id="44316"/>
    <lineage>
        <taxon>Eukaryota</taxon>
        <taxon>Metazoa</taxon>
        <taxon>Chordata</taxon>
        <taxon>Craniata</taxon>
        <taxon>Vertebrata</taxon>
        <taxon>Euteleostomi</taxon>
        <taxon>Archelosauria</taxon>
        <taxon>Archosauria</taxon>
        <taxon>Dinosauria</taxon>
        <taxon>Saurischia</taxon>
        <taxon>Theropoda</taxon>
        <taxon>Coelurosauria</taxon>
        <taxon>Aves</taxon>
        <taxon>Neognathae</taxon>
        <taxon>Neoaves</taxon>
        <taxon>Telluraves</taxon>
        <taxon>Australaves</taxon>
        <taxon>Passeriformes</taxon>
        <taxon>Passeroidea</taxon>
        <taxon>Passeridae</taxon>
        <taxon>Chloebia</taxon>
    </lineage>
</organism>
<feature type="region of interest" description="Disordered" evidence="1">
    <location>
        <begin position="58"/>
        <end position="90"/>
    </location>
</feature>
<sequence>MGSSELRVCTWGGQKAGPITEQCELVTMMDHVLCRGQDRNRKTNLGVGAVLLLAFPTGEEGSGMMGRPNKPLSTLQTPLQAHSMHSGSSY</sequence>
<protein>
    <submittedName>
        <fullName evidence="2">Uncharacterized protein</fullName>
    </submittedName>
</protein>
<dbReference type="Proteomes" id="UP000276834">
    <property type="component" value="Unassembled WGS sequence"/>
</dbReference>
<gene>
    <name evidence="2" type="ORF">DV515_00010521</name>
</gene>
<name>A0A3L8SA48_CHLGU</name>
<evidence type="ECO:0000256" key="1">
    <source>
        <dbReference type="SAM" id="MobiDB-lite"/>
    </source>
</evidence>
<feature type="compositionally biased region" description="Polar residues" evidence="1">
    <location>
        <begin position="71"/>
        <end position="90"/>
    </location>
</feature>